<gene>
    <name evidence="9" type="ORF">OFUS_LOCUS25035</name>
</gene>
<dbReference type="Proteomes" id="UP000749559">
    <property type="component" value="Unassembled WGS sequence"/>
</dbReference>
<dbReference type="InterPro" id="IPR010497">
    <property type="entry name" value="Epoxide_hydro_N"/>
</dbReference>
<dbReference type="InterPro" id="IPR029058">
    <property type="entry name" value="AB_hydrolase_fold"/>
</dbReference>
<comment type="subcellular location">
    <subcellularLocation>
        <location evidence="6">Endoplasmic reticulum membrane</location>
    </subcellularLocation>
    <subcellularLocation>
        <location evidence="2">Microsome membrane</location>
        <topology evidence="2">Single-pass membrane protein</topology>
    </subcellularLocation>
</comment>
<dbReference type="EMBL" id="CAIIXF020000012">
    <property type="protein sequence ID" value="CAH1801224.1"/>
    <property type="molecule type" value="Genomic_DNA"/>
</dbReference>
<keyword evidence="5 6" id="KW-0378">Hydrolase</keyword>
<evidence type="ECO:0000256" key="5">
    <source>
        <dbReference type="ARBA" id="ARBA00022801"/>
    </source>
</evidence>
<dbReference type="AlphaFoldDB" id="A0A8S4Q9L5"/>
<keyword evidence="4 6" id="KW-0058">Aromatic hydrocarbons catabolism</keyword>
<dbReference type="Gene3D" id="3.40.50.1820">
    <property type="entry name" value="alpha/beta hydrolase"/>
    <property type="match status" value="1"/>
</dbReference>
<dbReference type="GO" id="GO:0005789">
    <property type="term" value="C:endoplasmic reticulum membrane"/>
    <property type="evidence" value="ECO:0007669"/>
    <property type="project" value="UniProtKB-SubCell"/>
</dbReference>
<dbReference type="PANTHER" id="PTHR21661:SF35">
    <property type="entry name" value="EPOXIDE HYDROLASE"/>
    <property type="match status" value="1"/>
</dbReference>
<protein>
    <recommendedName>
        <fullName evidence="6">Epoxide hydrolase</fullName>
        <ecNumber evidence="6">3.3.2.9</ecNumber>
    </recommendedName>
</protein>
<evidence type="ECO:0000256" key="2">
    <source>
        <dbReference type="ARBA" id="ARBA00004111"/>
    </source>
</evidence>
<dbReference type="PIRSF" id="PIRSF001112">
    <property type="entry name" value="Epoxide_hydrolase"/>
    <property type="match status" value="1"/>
</dbReference>
<organism evidence="9 10">
    <name type="scientific">Owenia fusiformis</name>
    <name type="common">Polychaete worm</name>
    <dbReference type="NCBI Taxonomy" id="6347"/>
    <lineage>
        <taxon>Eukaryota</taxon>
        <taxon>Metazoa</taxon>
        <taxon>Spiralia</taxon>
        <taxon>Lophotrochozoa</taxon>
        <taxon>Annelida</taxon>
        <taxon>Polychaeta</taxon>
        <taxon>Sedentaria</taxon>
        <taxon>Canalipalpata</taxon>
        <taxon>Sabellida</taxon>
        <taxon>Oweniida</taxon>
        <taxon>Oweniidae</taxon>
        <taxon>Owenia</taxon>
    </lineage>
</organism>
<evidence type="ECO:0000259" key="8">
    <source>
        <dbReference type="Pfam" id="PF06441"/>
    </source>
</evidence>
<dbReference type="OrthoDB" id="7130006at2759"/>
<dbReference type="PANTHER" id="PTHR21661">
    <property type="entry name" value="EPOXIDE HYDROLASE 1-RELATED"/>
    <property type="match status" value="1"/>
</dbReference>
<proteinExistence type="inferred from homology"/>
<sequence length="463" mass="53060">MGALKLAAVLGLVSVLLGYYFLKDTDVEPPKMADQWWGKGATPKEDSKDIIKFEIRVNATEIDGLKLRLENTRYFEALEDVQSFQYGFHATYMKQVVNYWMESYLPNWAKHEEHLNKFPHFKTMIGGIMVHFIHIKPKLKTGQTSTPLVLMHGWAGSVYEFYRAIDLLTDQRSDTVFEIICPSIPGFGWSEAPHRAGFDQVATARVFLRLMDRLKLNRFYIQGGDWGFIVAKYMTLLQPAKILGLHMNMAVYQFPWSPTLGGMARQLIADKFPALFVKTEDMWKVINTAEKLMFWVQEMGFFHLQATKPDTVGFGLTDSPVGLAAYILEKFSTLTNEDYRNAPDGNLEKDFSLDDLLTNVMVYWTTNTITSSMRYYKEFFEREGNEKFNAKVKSVPTGLACYSNEVGGCAPKEFTDLNYLNTIHYSDAPKGGHFAAFEVPDYFVKDIKTFVNKVEKLKKDETE</sequence>
<comment type="similarity">
    <text evidence="3 6">Belongs to the peptidase S33 family.</text>
</comment>
<feature type="active site" description="Nucleophile" evidence="7">
    <location>
        <position position="225"/>
    </location>
</feature>
<feature type="domain" description="Epoxide hydrolase N-terminal" evidence="8">
    <location>
        <begin position="52"/>
        <end position="161"/>
    </location>
</feature>
<dbReference type="EC" id="3.3.2.9" evidence="6"/>
<evidence type="ECO:0000256" key="4">
    <source>
        <dbReference type="ARBA" id="ARBA00022797"/>
    </source>
</evidence>
<dbReference type="InterPro" id="IPR016292">
    <property type="entry name" value="Epoxide_hydrolase"/>
</dbReference>
<keyword evidence="6" id="KW-0256">Endoplasmic reticulum</keyword>
<accession>A0A8S4Q9L5</accession>
<dbReference type="GO" id="GO:0097176">
    <property type="term" value="P:epoxide metabolic process"/>
    <property type="evidence" value="ECO:0007669"/>
    <property type="project" value="TreeGrafter"/>
</dbReference>
<reference evidence="9" key="1">
    <citation type="submission" date="2022-03" db="EMBL/GenBank/DDBJ databases">
        <authorList>
            <person name="Martin C."/>
        </authorList>
    </citation>
    <scope>NUCLEOTIDE SEQUENCE</scope>
</reference>
<name>A0A8S4Q9L5_OWEFU</name>
<evidence type="ECO:0000313" key="9">
    <source>
        <dbReference type="EMBL" id="CAH1801224.1"/>
    </source>
</evidence>
<dbReference type="SUPFAM" id="SSF53474">
    <property type="entry name" value="alpha/beta-Hydrolases"/>
    <property type="match status" value="1"/>
</dbReference>
<evidence type="ECO:0000256" key="3">
    <source>
        <dbReference type="ARBA" id="ARBA00010088"/>
    </source>
</evidence>
<dbReference type="Pfam" id="PF06441">
    <property type="entry name" value="EHN"/>
    <property type="match status" value="1"/>
</dbReference>
<keyword evidence="6" id="KW-0472">Membrane</keyword>
<comment type="catalytic activity">
    <reaction evidence="1 6">
        <text>1-(4-methoxyphenyl)-N-methyl-N-[(3-methyloxetan-3-yl)methyl]methanamine + H2O = 2-{[(4-methoxybenzyl)(methyl)amino]methyl}-2-methylpropane-1,3-diol</text>
        <dbReference type="Rhea" id="RHEA:55764"/>
        <dbReference type="ChEBI" id="CHEBI:15377"/>
        <dbReference type="ChEBI" id="CHEBI:139161"/>
        <dbReference type="ChEBI" id="CHEBI:139164"/>
        <dbReference type="EC" id="3.3.2.9"/>
    </reaction>
</comment>
<feature type="active site" description="Proton acceptor" evidence="7">
    <location>
        <position position="433"/>
    </location>
</feature>
<keyword evidence="10" id="KW-1185">Reference proteome</keyword>
<evidence type="ECO:0000256" key="7">
    <source>
        <dbReference type="PIRSR" id="PIRSR001112-1"/>
    </source>
</evidence>
<comment type="caution">
    <text evidence="9">The sequence shown here is derived from an EMBL/GenBank/DDBJ whole genome shotgun (WGS) entry which is preliminary data.</text>
</comment>
<dbReference type="GO" id="GO:0033961">
    <property type="term" value="F:cis-stilbene-oxide hydrolase activity"/>
    <property type="evidence" value="ECO:0007669"/>
    <property type="project" value="UniProtKB-UniRule"/>
</dbReference>
<dbReference type="InterPro" id="IPR000639">
    <property type="entry name" value="Epox_hydrolase-like"/>
</dbReference>
<comment type="catalytic activity">
    <reaction evidence="6">
        <text>cis-stilbene oxide + H2O = (1R,2R)-hydrobenzoin</text>
        <dbReference type="Rhea" id="RHEA:23900"/>
        <dbReference type="ChEBI" id="CHEBI:15377"/>
        <dbReference type="ChEBI" id="CHEBI:50004"/>
        <dbReference type="ChEBI" id="CHEBI:50014"/>
        <dbReference type="EC" id="3.3.2.9"/>
    </reaction>
</comment>
<evidence type="ECO:0000313" key="10">
    <source>
        <dbReference type="Proteomes" id="UP000749559"/>
    </source>
</evidence>
<feature type="active site" description="Proton donor" evidence="7">
    <location>
        <position position="376"/>
    </location>
</feature>
<dbReference type="PRINTS" id="PR00412">
    <property type="entry name" value="EPOXHYDRLASE"/>
</dbReference>
<evidence type="ECO:0000256" key="1">
    <source>
        <dbReference type="ARBA" id="ARBA00000221"/>
    </source>
</evidence>
<evidence type="ECO:0000256" key="6">
    <source>
        <dbReference type="PIRNR" id="PIRNR001112"/>
    </source>
</evidence>